<proteinExistence type="predicted"/>
<reference evidence="2 3" key="1">
    <citation type="journal article" date="2014" name="Int. J. Syst. Evol. Microbiol.">
        <title>Complete genome sequence of Corynebacterium casei LMG S-19264T (=DSM 44701T), isolated from a smear-ripened cheese.</title>
        <authorList>
            <consortium name="US DOE Joint Genome Institute (JGI-PGF)"/>
            <person name="Walter F."/>
            <person name="Albersmeier A."/>
            <person name="Kalinowski J."/>
            <person name="Ruckert C."/>
        </authorList>
    </citation>
    <scope>NUCLEOTIDE SEQUENCE [LARGE SCALE GENOMIC DNA]</scope>
    <source>
        <strain evidence="2 3">JCM 4205</strain>
    </source>
</reference>
<name>A0AAV4KLE1_9ACTN</name>
<dbReference type="Proteomes" id="UP000642014">
    <property type="component" value="Unassembled WGS sequence"/>
</dbReference>
<organism evidence="2 3">
    <name type="scientific">Streptomyces cinereoruber</name>
    <dbReference type="NCBI Taxonomy" id="67260"/>
    <lineage>
        <taxon>Bacteria</taxon>
        <taxon>Bacillati</taxon>
        <taxon>Actinomycetota</taxon>
        <taxon>Actinomycetes</taxon>
        <taxon>Kitasatosporales</taxon>
        <taxon>Streptomycetaceae</taxon>
        <taxon>Streptomyces</taxon>
    </lineage>
</organism>
<feature type="region of interest" description="Disordered" evidence="1">
    <location>
        <begin position="25"/>
        <end position="62"/>
    </location>
</feature>
<accession>A0AAV4KLE1</accession>
<dbReference type="AlphaFoldDB" id="A0AAV4KLE1"/>
<evidence type="ECO:0000313" key="2">
    <source>
        <dbReference type="EMBL" id="GGR20943.1"/>
    </source>
</evidence>
<dbReference type="EMBL" id="BMSJ01000003">
    <property type="protein sequence ID" value="GGR20943.1"/>
    <property type="molecule type" value="Genomic_DNA"/>
</dbReference>
<evidence type="ECO:0000256" key="1">
    <source>
        <dbReference type="SAM" id="MobiDB-lite"/>
    </source>
</evidence>
<comment type="caution">
    <text evidence="2">The sequence shown here is derived from an EMBL/GenBank/DDBJ whole genome shotgun (WGS) entry which is preliminary data.</text>
</comment>
<feature type="compositionally biased region" description="Pro residues" evidence="1">
    <location>
        <begin position="38"/>
        <end position="50"/>
    </location>
</feature>
<gene>
    <name evidence="2" type="ORF">GCM10010497_24120</name>
</gene>
<sequence length="168" mass="17524">MATAAAPAKPVGSLSSPALAEIQKYIAQTCPAPGTPQEGPPNPQPAPPGEEAPAGTVEPVMPTAGPEVELNARDWCASNHHEQRIYVAVQELTDPTPAEVRAALNGLGYPDERIHDLKQSGATTQFFLDLRENGGRLCLEGSVGGEEPVVDKCVAPATGPFTAGRTQH</sequence>
<evidence type="ECO:0000313" key="3">
    <source>
        <dbReference type="Proteomes" id="UP000642014"/>
    </source>
</evidence>
<evidence type="ECO:0008006" key="4">
    <source>
        <dbReference type="Google" id="ProtNLM"/>
    </source>
</evidence>
<protein>
    <recommendedName>
        <fullName evidence="4">PASTA domain-containing protein</fullName>
    </recommendedName>
</protein>